<dbReference type="InterPro" id="IPR008991">
    <property type="entry name" value="Translation_prot_SH3-like_sf"/>
</dbReference>
<evidence type="ECO:0000256" key="2">
    <source>
        <dbReference type="ARBA" id="ARBA00022980"/>
    </source>
</evidence>
<comment type="caution">
    <text evidence="8">The sequence shown here is derived from an EMBL/GenBank/DDBJ whole genome shotgun (WGS) entry which is preliminary data.</text>
</comment>
<dbReference type="GO" id="GO:0003735">
    <property type="term" value="F:structural constituent of ribosome"/>
    <property type="evidence" value="ECO:0007669"/>
    <property type="project" value="InterPro"/>
</dbReference>
<evidence type="ECO:0000313" key="8">
    <source>
        <dbReference type="EMBL" id="MBL0849388.1"/>
    </source>
</evidence>
<reference evidence="8" key="1">
    <citation type="submission" date="2019-02" db="EMBL/GenBank/DDBJ databases">
        <title>A novel Candidatus Liberibacter species associated with the New Zealand native fuchsia psyllid, Ctenarytaina fuchsiae.</title>
        <authorList>
            <person name="Thompson S.M."/>
            <person name="Jorgensen N."/>
            <person name="David C."/>
            <person name="Bulman S.R."/>
            <person name="Smith G.R."/>
        </authorList>
    </citation>
    <scope>NUCLEOTIDE SEQUENCE</scope>
    <source>
        <strain evidence="8">Oxford</strain>
    </source>
</reference>
<keyword evidence="5" id="KW-0699">rRNA-binding</keyword>
<dbReference type="GO" id="GO:0019843">
    <property type="term" value="F:rRNA binding"/>
    <property type="evidence" value="ECO:0007669"/>
    <property type="project" value="UniProtKB-UniRule"/>
</dbReference>
<comment type="function">
    <text evidence="5">One of two assembly initiator proteins, it binds directly to the 5'-end of the 23S rRNA, where it nucleates assembly of the 50S subunit.</text>
</comment>
<dbReference type="PROSITE" id="PS01108">
    <property type="entry name" value="RIBOSOMAL_L24"/>
    <property type="match status" value="1"/>
</dbReference>
<evidence type="ECO:0000259" key="7">
    <source>
        <dbReference type="SMART" id="SM00739"/>
    </source>
</evidence>
<evidence type="ECO:0000256" key="3">
    <source>
        <dbReference type="ARBA" id="ARBA00023274"/>
    </source>
</evidence>
<dbReference type="NCBIfam" id="TIGR01079">
    <property type="entry name" value="rplX_bact"/>
    <property type="match status" value="1"/>
</dbReference>
<evidence type="ECO:0000256" key="5">
    <source>
        <dbReference type="HAMAP-Rule" id="MF_01326"/>
    </source>
</evidence>
<comment type="function">
    <text evidence="5">One of the proteins that surrounds the polypeptide exit tunnel on the outside of the subunit.</text>
</comment>
<dbReference type="InterPro" id="IPR005824">
    <property type="entry name" value="KOW"/>
</dbReference>
<dbReference type="Gene3D" id="2.30.30.30">
    <property type="match status" value="1"/>
</dbReference>
<keyword evidence="3 5" id="KW-0687">Ribonucleoprotein</keyword>
<dbReference type="GO" id="GO:0005840">
    <property type="term" value="C:ribosome"/>
    <property type="evidence" value="ECO:0007669"/>
    <property type="project" value="UniProtKB-KW"/>
</dbReference>
<dbReference type="InterPro" id="IPR057264">
    <property type="entry name" value="Ribosomal_uL24_C"/>
</dbReference>
<name>A0A937DLN6_9HYPH</name>
<keyword evidence="5" id="KW-0694">RNA-binding</keyword>
<dbReference type="InterPro" id="IPR014722">
    <property type="entry name" value="Rib_uL2_dom2"/>
</dbReference>
<evidence type="ECO:0000313" key="9">
    <source>
        <dbReference type="Proteomes" id="UP000736856"/>
    </source>
</evidence>
<accession>A0A937DLN6</accession>
<dbReference type="SMART" id="SM00739">
    <property type="entry name" value="KOW"/>
    <property type="match status" value="1"/>
</dbReference>
<comment type="similarity">
    <text evidence="1 5 6">Belongs to the universal ribosomal protein uL24 family.</text>
</comment>
<dbReference type="CDD" id="cd06089">
    <property type="entry name" value="KOW_RPL26"/>
    <property type="match status" value="1"/>
</dbReference>
<protein>
    <recommendedName>
        <fullName evidence="4 5">Large ribosomal subunit protein uL24</fullName>
    </recommendedName>
</protein>
<evidence type="ECO:0000256" key="6">
    <source>
        <dbReference type="RuleBase" id="RU003477"/>
    </source>
</evidence>
<dbReference type="Proteomes" id="UP000736856">
    <property type="component" value="Unassembled WGS sequence"/>
</dbReference>
<dbReference type="AlphaFoldDB" id="A0A937DLN6"/>
<dbReference type="InterPro" id="IPR041988">
    <property type="entry name" value="Ribosomal_uL24_KOW"/>
</dbReference>
<dbReference type="GO" id="GO:0006412">
    <property type="term" value="P:translation"/>
    <property type="evidence" value="ECO:0007669"/>
    <property type="project" value="UniProtKB-UniRule"/>
</dbReference>
<keyword evidence="2 5" id="KW-0689">Ribosomal protein</keyword>
<dbReference type="Pfam" id="PF17136">
    <property type="entry name" value="ribosomal_L24"/>
    <property type="match status" value="1"/>
</dbReference>
<evidence type="ECO:0000256" key="4">
    <source>
        <dbReference type="ARBA" id="ARBA00035206"/>
    </source>
</evidence>
<gene>
    <name evidence="5" type="primary">rplX</name>
    <name evidence="8" type="ORF">EU981_04875</name>
</gene>
<feature type="domain" description="KOW" evidence="7">
    <location>
        <begin position="3"/>
        <end position="30"/>
    </location>
</feature>
<dbReference type="EMBL" id="SEOL01000013">
    <property type="protein sequence ID" value="MBL0849388.1"/>
    <property type="molecule type" value="Genomic_DNA"/>
</dbReference>
<sequence>MEKVRTGDRVVVLAGKDKGKVGLVMRISRKSGRAFVQGVNIVKRHQRQTPTQEAGIIAKEASIHLSNIALMGKDGKRVRVGFSIVDGKKIRIEKRSGEPVDG</sequence>
<dbReference type="InterPro" id="IPR005825">
    <property type="entry name" value="Ribosomal_uL24_CS"/>
</dbReference>
<dbReference type="HAMAP" id="MF_01326_B">
    <property type="entry name" value="Ribosomal_uL24_B"/>
    <property type="match status" value="1"/>
</dbReference>
<proteinExistence type="inferred from homology"/>
<evidence type="ECO:0000256" key="1">
    <source>
        <dbReference type="ARBA" id="ARBA00010618"/>
    </source>
</evidence>
<dbReference type="GO" id="GO:1990904">
    <property type="term" value="C:ribonucleoprotein complex"/>
    <property type="evidence" value="ECO:0007669"/>
    <property type="project" value="UniProtKB-KW"/>
</dbReference>
<dbReference type="Pfam" id="PF00467">
    <property type="entry name" value="KOW"/>
    <property type="match status" value="1"/>
</dbReference>
<dbReference type="SUPFAM" id="SSF50104">
    <property type="entry name" value="Translation proteins SH3-like domain"/>
    <property type="match status" value="1"/>
</dbReference>
<organism evidence="8 9">
    <name type="scientific">Candidatus Liberibacter ctenarytainae</name>
    <dbReference type="NCBI Taxonomy" id="2020335"/>
    <lineage>
        <taxon>Bacteria</taxon>
        <taxon>Pseudomonadati</taxon>
        <taxon>Pseudomonadota</taxon>
        <taxon>Alphaproteobacteria</taxon>
        <taxon>Hyphomicrobiales</taxon>
        <taxon>Rhizobiaceae</taxon>
        <taxon>Liberibacter</taxon>
    </lineage>
</organism>
<dbReference type="InterPro" id="IPR003256">
    <property type="entry name" value="Ribosomal_uL24"/>
</dbReference>
<dbReference type="PANTHER" id="PTHR12903">
    <property type="entry name" value="MITOCHONDRIAL RIBOSOMAL PROTEIN L24"/>
    <property type="match status" value="1"/>
</dbReference>
<comment type="subunit">
    <text evidence="5">Part of the 50S ribosomal subunit.</text>
</comment>